<sequence>MITSAKSVCVLAIAAALSACGGGGGGGGGSSDGGTDPNANPNTGGQTALLPCINTETIQCSGGSVVRTDNSVAMTDSGVQVYGISTSDTKTGPKTQEEKLRDSLVAWGLAPSDPAWGGMAEVRLQKNSEGTITRSGLLLSNIGTSWDAKTLRPPVVEIFTDARGYPTQGRVTLIPNDPNRSIKLGPLPPSSDLTFYDWAIKGAAGTQAHYANNVYFPRSEPIRCDDAPGCPTDYALYAEKQKPNFDADPGQWANIGDPGLNIRQAADEFSIMRFHEDGDLRAGNAKPGPNGEPRYITDSGTNTGFGVSYPGFKGYRSLDNYSYQYANLSSWLNMETVEIVEWALGTNEHNKVRRGLVAFGNVTPAAAMPSSGNVTYRGAIYGFHAPTTIAQPRGGSPTTFETDEDAEHFRGEAEITVNFSTGIATVRFIDTNTWNEAATAVPAQFTVNATIGANGAPRNYFTTSLNSTANNATRQGGLSARFFGPVNGDGPAEIGGALSFTYTPDNAGSNGRQTVIGGFLARKL</sequence>
<comment type="subcellular location">
    <subcellularLocation>
        <location evidence="1">Cell outer membrane</location>
    </subcellularLocation>
</comment>
<evidence type="ECO:0000256" key="3">
    <source>
        <dbReference type="SAM" id="SignalP"/>
    </source>
</evidence>
<dbReference type="PROSITE" id="PS51257">
    <property type="entry name" value="PROKAR_LIPOPROTEIN"/>
    <property type="match status" value="1"/>
</dbReference>
<organism evidence="4 5">
    <name type="scientific">Keguizhuia sedimenti</name>
    <dbReference type="NCBI Taxonomy" id="3064264"/>
    <lineage>
        <taxon>Bacteria</taxon>
        <taxon>Pseudomonadati</taxon>
        <taxon>Pseudomonadota</taxon>
        <taxon>Betaproteobacteria</taxon>
        <taxon>Burkholderiales</taxon>
        <taxon>Oxalobacteraceae</taxon>
        <taxon>Keguizhuia</taxon>
    </lineage>
</organism>
<keyword evidence="5" id="KW-1185">Reference proteome</keyword>
<protein>
    <recommendedName>
        <fullName evidence="6">Transferrin-binding protein B C-lobe/N-lobe beta barrel domain-containing protein</fullName>
    </recommendedName>
</protein>
<evidence type="ECO:0000313" key="4">
    <source>
        <dbReference type="EMBL" id="MDQ9169968.1"/>
    </source>
</evidence>
<dbReference type="EMBL" id="JAUYVH010000002">
    <property type="protein sequence ID" value="MDQ9169968.1"/>
    <property type="molecule type" value="Genomic_DNA"/>
</dbReference>
<dbReference type="SUPFAM" id="SSF56925">
    <property type="entry name" value="OMPA-like"/>
    <property type="match status" value="1"/>
</dbReference>
<evidence type="ECO:0000313" key="5">
    <source>
        <dbReference type="Proteomes" id="UP001225596"/>
    </source>
</evidence>
<dbReference type="InterPro" id="IPR011250">
    <property type="entry name" value="OMP/PagP_B-barrel"/>
</dbReference>
<comment type="caution">
    <text evidence="4">The sequence shown here is derived from an EMBL/GenBank/DDBJ whole genome shotgun (WGS) entry which is preliminary data.</text>
</comment>
<feature type="region of interest" description="Disordered" evidence="2">
    <location>
        <begin position="280"/>
        <end position="299"/>
    </location>
</feature>
<dbReference type="Proteomes" id="UP001225596">
    <property type="component" value="Unassembled WGS sequence"/>
</dbReference>
<proteinExistence type="predicted"/>
<keyword evidence="3" id="KW-0732">Signal</keyword>
<accession>A0ABU1BLU1</accession>
<dbReference type="RefSeq" id="WP_338435888.1">
    <property type="nucleotide sequence ID" value="NZ_JAUYVH010000002.1"/>
</dbReference>
<evidence type="ECO:0000256" key="2">
    <source>
        <dbReference type="SAM" id="MobiDB-lite"/>
    </source>
</evidence>
<feature type="chain" id="PRO_5047257779" description="Transferrin-binding protein B C-lobe/N-lobe beta barrel domain-containing protein" evidence="3">
    <location>
        <begin position="22"/>
        <end position="524"/>
    </location>
</feature>
<feature type="compositionally biased region" description="Polar residues" evidence="2">
    <location>
        <begin position="37"/>
        <end position="46"/>
    </location>
</feature>
<evidence type="ECO:0008006" key="6">
    <source>
        <dbReference type="Google" id="ProtNLM"/>
    </source>
</evidence>
<feature type="region of interest" description="Disordered" evidence="2">
    <location>
        <begin position="24"/>
        <end position="47"/>
    </location>
</feature>
<gene>
    <name evidence="4" type="ORF">Q8A64_06035</name>
</gene>
<name>A0ABU1BLU1_9BURK</name>
<dbReference type="Gene3D" id="2.40.160.90">
    <property type="match status" value="1"/>
</dbReference>
<evidence type="ECO:0000256" key="1">
    <source>
        <dbReference type="ARBA" id="ARBA00004442"/>
    </source>
</evidence>
<feature type="signal peptide" evidence="3">
    <location>
        <begin position="1"/>
        <end position="21"/>
    </location>
</feature>
<reference evidence="4 5" key="1">
    <citation type="submission" date="2023-08" db="EMBL/GenBank/DDBJ databases">
        <title>Oxalobacteraceae gen .nov., isolated from river sludge outside the plant.</title>
        <authorList>
            <person name="Zhao S.Y."/>
        </authorList>
    </citation>
    <scope>NUCLEOTIDE SEQUENCE [LARGE SCALE GENOMIC DNA]</scope>
    <source>
        <strain evidence="4 5">R-40</strain>
    </source>
</reference>